<name>A0A1R4JV48_9ACTN</name>
<dbReference type="AlphaFoldDB" id="A0A1R4JV48"/>
<dbReference type="InterPro" id="IPR009351">
    <property type="entry name" value="AlkZ-like"/>
</dbReference>
<evidence type="ECO:0008006" key="3">
    <source>
        <dbReference type="Google" id="ProtNLM"/>
    </source>
</evidence>
<dbReference type="PANTHER" id="PTHR30528">
    <property type="entry name" value="CYTOPLASMIC PROTEIN"/>
    <property type="match status" value="1"/>
</dbReference>
<protein>
    <recommendedName>
        <fullName evidence="3">Cytoplasmic protein</fullName>
    </recommendedName>
</protein>
<accession>A0A1R4JV48</accession>
<gene>
    <name evidence="1" type="ORF">FM114_09770</name>
</gene>
<dbReference type="PANTHER" id="PTHR30528:SF0">
    <property type="entry name" value="CYTOPLASMIC PROTEIN"/>
    <property type="match status" value="1"/>
</dbReference>
<dbReference type="STRING" id="1255658.FM114_09770"/>
<sequence>MRELTLPQARRIVLAAQGFGRPRPQRPITMRDVQGQIDRLAQFQIDSINVLARAHQFPLFSRLGPYDVELLTRASGRAPRRLFEYWGHAASLVDVNLQPALRFRMARARGEAWGGIRRVQAEHPELVDFVRQEVACRGPITARQIEFDEQPDRTQWGWNWSATKTALEWLFWNGEITAAGRNPAFERRYDLPEGVLPQSVAQAATPTDEQAHVILVRRAARALGVASEKCLADYFRLSRAETKQAVATLAARAELEEVEVAGWPVRTWLWTGDGQPRIPRRIGARALISPFDPLIFERSRALALFDLDYRIEIYVPEAQRRHGYYVHPFLLGEEFAARVDLKADRAAGVLRVKAAWLEPGAARPPQEVAVELRAELGELARWLDLAQIEVEPRGDLAGELAATP</sequence>
<dbReference type="Pfam" id="PF06224">
    <property type="entry name" value="AlkZ-like"/>
    <property type="match status" value="1"/>
</dbReference>
<dbReference type="OrthoDB" id="9787207at2"/>
<dbReference type="RefSeq" id="WP_094764955.1">
    <property type="nucleotide sequence ID" value="NZ_FUKQ01000035.1"/>
</dbReference>
<dbReference type="Proteomes" id="UP000188342">
    <property type="component" value="Unassembled WGS sequence"/>
</dbReference>
<evidence type="ECO:0000313" key="1">
    <source>
        <dbReference type="EMBL" id="SJN35839.1"/>
    </source>
</evidence>
<dbReference type="EMBL" id="FUKQ01000035">
    <property type="protein sequence ID" value="SJN35839.1"/>
    <property type="molecule type" value="Genomic_DNA"/>
</dbReference>
<keyword evidence="2" id="KW-1185">Reference proteome</keyword>
<organism evidence="1 2">
    <name type="scientific">Luteococcus japonicus LSP_Lj1</name>
    <dbReference type="NCBI Taxonomy" id="1255658"/>
    <lineage>
        <taxon>Bacteria</taxon>
        <taxon>Bacillati</taxon>
        <taxon>Actinomycetota</taxon>
        <taxon>Actinomycetes</taxon>
        <taxon>Propionibacteriales</taxon>
        <taxon>Propionibacteriaceae</taxon>
        <taxon>Luteococcus</taxon>
    </lineage>
</organism>
<evidence type="ECO:0000313" key="2">
    <source>
        <dbReference type="Proteomes" id="UP000188342"/>
    </source>
</evidence>
<reference evidence="1 2" key="1">
    <citation type="submission" date="2017-02" db="EMBL/GenBank/DDBJ databases">
        <authorList>
            <person name="Peterson S.W."/>
        </authorList>
    </citation>
    <scope>NUCLEOTIDE SEQUENCE [LARGE SCALE GENOMIC DNA]</scope>
    <source>
        <strain evidence="1 2">LSP_Lj1</strain>
    </source>
</reference>
<proteinExistence type="predicted"/>